<dbReference type="CDD" id="cd00995">
    <property type="entry name" value="PBP2_NikA_DppA_OppA_like"/>
    <property type="match status" value="1"/>
</dbReference>
<sequence>MRISPFRFVRRALLALVLLAFCLSVSACPSCSQQVDEGDAFVVILDASPKGLDPRFATSDSSAKIVGLLHAGLVSLDTANGDRELRLARTIEQTSPVRYEVELRDDIFFHDGTPVTSADVEYTYMELDSELVRSPFAGLTRRIETFEVLDARRFVITLKEPHAPFMSDMALGIVPRHQCAGFEECPGAPLGAGPFAFVSQQGDMRVELRAFDDYFEGRPAIDRLVFKVVRDDNARLLALLGNTADLVQNAVAPLMLPVVEDSDRLQTMSTPSFKYTYLAFNLEHEILKDQRVREAIAHAIDREAIIKHKFRGAARLSTGMLAPEHWAYEEDVKRFEFDPDRARQILDEAGYAPGADGVRFELDFKISASKFRRSMAELIAQQLGEVGIAVRVRSYEWGTFFHDVRSRNFAMTTLQWPSVLEPSLYRWIFHSDNIPSPDNRAAGANRGAYRNARIDALLEAGDKETDPDKRRAIYSEVQQILARELPYVSLWHEDNIAVLRQGTEGYYTTPNARFDALKQVIPAHKANIQPTPEVQP</sequence>
<dbReference type="EMBL" id="VOSL01000145">
    <property type="protein sequence ID" value="TXD31765.1"/>
    <property type="molecule type" value="Genomic_DNA"/>
</dbReference>
<dbReference type="GO" id="GO:0043190">
    <property type="term" value="C:ATP-binding cassette (ABC) transporter complex"/>
    <property type="evidence" value="ECO:0007669"/>
    <property type="project" value="InterPro"/>
</dbReference>
<dbReference type="PIRSF" id="PIRSF002741">
    <property type="entry name" value="MppA"/>
    <property type="match status" value="1"/>
</dbReference>
<evidence type="ECO:0000259" key="5">
    <source>
        <dbReference type="Pfam" id="PF00496"/>
    </source>
</evidence>
<dbReference type="PANTHER" id="PTHR30290">
    <property type="entry name" value="PERIPLASMIC BINDING COMPONENT OF ABC TRANSPORTER"/>
    <property type="match status" value="1"/>
</dbReference>
<protein>
    <submittedName>
        <fullName evidence="6">ABC transporter substrate-binding protein</fullName>
    </submittedName>
</protein>
<dbReference type="InterPro" id="IPR039424">
    <property type="entry name" value="SBP_5"/>
</dbReference>
<comment type="caution">
    <text evidence="6">The sequence shown here is derived from an EMBL/GenBank/DDBJ whole genome shotgun (WGS) entry which is preliminary data.</text>
</comment>
<keyword evidence="3 4" id="KW-0732">Signal</keyword>
<dbReference type="PANTHER" id="PTHR30290:SF9">
    <property type="entry name" value="OLIGOPEPTIDE-BINDING PROTEIN APPA"/>
    <property type="match status" value="1"/>
</dbReference>
<dbReference type="InterPro" id="IPR030678">
    <property type="entry name" value="Peptide/Ni-bd"/>
</dbReference>
<dbReference type="SUPFAM" id="SSF53850">
    <property type="entry name" value="Periplasmic binding protein-like II"/>
    <property type="match status" value="1"/>
</dbReference>
<dbReference type="GO" id="GO:0042597">
    <property type="term" value="C:periplasmic space"/>
    <property type="evidence" value="ECO:0007669"/>
    <property type="project" value="UniProtKB-ARBA"/>
</dbReference>
<evidence type="ECO:0000256" key="1">
    <source>
        <dbReference type="ARBA" id="ARBA00005695"/>
    </source>
</evidence>
<evidence type="ECO:0000313" key="7">
    <source>
        <dbReference type="Proteomes" id="UP000321046"/>
    </source>
</evidence>
<feature type="domain" description="Solute-binding protein family 5" evidence="5">
    <location>
        <begin position="98"/>
        <end position="423"/>
    </location>
</feature>
<dbReference type="Proteomes" id="UP000321046">
    <property type="component" value="Unassembled WGS sequence"/>
</dbReference>
<dbReference type="InterPro" id="IPR000914">
    <property type="entry name" value="SBP_5_dom"/>
</dbReference>
<accession>A0A5C6X0S7</accession>
<name>A0A5C6X0S7_9DELT</name>
<evidence type="ECO:0000256" key="2">
    <source>
        <dbReference type="ARBA" id="ARBA00022448"/>
    </source>
</evidence>
<dbReference type="RefSeq" id="WP_146977235.1">
    <property type="nucleotide sequence ID" value="NZ_VOSL01000145.1"/>
</dbReference>
<dbReference type="OrthoDB" id="9772924at2"/>
<dbReference type="Gene3D" id="3.10.105.10">
    <property type="entry name" value="Dipeptide-binding Protein, Domain 3"/>
    <property type="match status" value="1"/>
</dbReference>
<evidence type="ECO:0000313" key="6">
    <source>
        <dbReference type="EMBL" id="TXD31765.1"/>
    </source>
</evidence>
<dbReference type="GO" id="GO:1904680">
    <property type="term" value="F:peptide transmembrane transporter activity"/>
    <property type="evidence" value="ECO:0007669"/>
    <property type="project" value="TreeGrafter"/>
</dbReference>
<evidence type="ECO:0000256" key="3">
    <source>
        <dbReference type="ARBA" id="ARBA00022729"/>
    </source>
</evidence>
<gene>
    <name evidence="6" type="ORF">FRC96_20035</name>
</gene>
<organism evidence="6 7">
    <name type="scientific">Lujinxingia vulgaris</name>
    <dbReference type="NCBI Taxonomy" id="2600176"/>
    <lineage>
        <taxon>Bacteria</taxon>
        <taxon>Deltaproteobacteria</taxon>
        <taxon>Bradymonadales</taxon>
        <taxon>Lujinxingiaceae</taxon>
        <taxon>Lujinxingia</taxon>
    </lineage>
</organism>
<feature type="signal peptide" evidence="4">
    <location>
        <begin position="1"/>
        <end position="27"/>
    </location>
</feature>
<keyword evidence="2" id="KW-0813">Transport</keyword>
<comment type="similarity">
    <text evidence="1">Belongs to the bacterial solute-binding protein 5 family.</text>
</comment>
<dbReference type="Gene3D" id="3.90.76.10">
    <property type="entry name" value="Dipeptide-binding Protein, Domain 1"/>
    <property type="match status" value="1"/>
</dbReference>
<evidence type="ECO:0000256" key="4">
    <source>
        <dbReference type="SAM" id="SignalP"/>
    </source>
</evidence>
<dbReference type="PROSITE" id="PS51257">
    <property type="entry name" value="PROKAR_LIPOPROTEIN"/>
    <property type="match status" value="1"/>
</dbReference>
<feature type="chain" id="PRO_5023040799" evidence="4">
    <location>
        <begin position="28"/>
        <end position="536"/>
    </location>
</feature>
<reference evidence="6 7" key="1">
    <citation type="submission" date="2019-08" db="EMBL/GenBank/DDBJ databases">
        <title>Bradymonadales sp. TMQ2.</title>
        <authorList>
            <person name="Liang Q."/>
        </authorList>
    </citation>
    <scope>NUCLEOTIDE SEQUENCE [LARGE SCALE GENOMIC DNA]</scope>
    <source>
        <strain evidence="6 7">TMQ2</strain>
    </source>
</reference>
<dbReference type="AlphaFoldDB" id="A0A5C6X0S7"/>
<dbReference type="Pfam" id="PF00496">
    <property type="entry name" value="SBP_bac_5"/>
    <property type="match status" value="1"/>
</dbReference>
<dbReference type="GO" id="GO:0015833">
    <property type="term" value="P:peptide transport"/>
    <property type="evidence" value="ECO:0007669"/>
    <property type="project" value="TreeGrafter"/>
</dbReference>
<proteinExistence type="inferred from homology"/>
<dbReference type="Gene3D" id="3.40.190.10">
    <property type="entry name" value="Periplasmic binding protein-like II"/>
    <property type="match status" value="1"/>
</dbReference>